<sequence length="50" mass="5222">MDGRTDGVRTDVGAVGRTGPDEAGRGGVEWCGAGNRADRQTDRQTGTQTE</sequence>
<feature type="region of interest" description="Disordered" evidence="1">
    <location>
        <begin position="1"/>
        <end position="50"/>
    </location>
</feature>
<reference evidence="2" key="1">
    <citation type="journal article" date="2019" name="bioRxiv">
        <title>The Genome of the Zebra Mussel, Dreissena polymorpha: A Resource for Invasive Species Research.</title>
        <authorList>
            <person name="McCartney M.A."/>
            <person name="Auch B."/>
            <person name="Kono T."/>
            <person name="Mallez S."/>
            <person name="Zhang Y."/>
            <person name="Obille A."/>
            <person name="Becker A."/>
            <person name="Abrahante J.E."/>
            <person name="Garbe J."/>
            <person name="Badalamenti J.P."/>
            <person name="Herman A."/>
            <person name="Mangelson H."/>
            <person name="Liachko I."/>
            <person name="Sullivan S."/>
            <person name="Sone E.D."/>
            <person name="Koren S."/>
            <person name="Silverstein K.A.T."/>
            <person name="Beckman K.B."/>
            <person name="Gohl D.M."/>
        </authorList>
    </citation>
    <scope>NUCLEOTIDE SEQUENCE</scope>
    <source>
        <strain evidence="2">Duluth1</strain>
        <tissue evidence="2">Whole animal</tissue>
    </source>
</reference>
<reference evidence="2" key="2">
    <citation type="submission" date="2020-11" db="EMBL/GenBank/DDBJ databases">
        <authorList>
            <person name="McCartney M.A."/>
            <person name="Auch B."/>
            <person name="Kono T."/>
            <person name="Mallez S."/>
            <person name="Becker A."/>
            <person name="Gohl D.M."/>
            <person name="Silverstein K.A.T."/>
            <person name="Koren S."/>
            <person name="Bechman K.B."/>
            <person name="Herman A."/>
            <person name="Abrahante J.E."/>
            <person name="Garbe J."/>
        </authorList>
    </citation>
    <scope>NUCLEOTIDE SEQUENCE</scope>
    <source>
        <strain evidence="2">Duluth1</strain>
        <tissue evidence="2">Whole animal</tissue>
    </source>
</reference>
<organism evidence="2 3">
    <name type="scientific">Dreissena polymorpha</name>
    <name type="common">Zebra mussel</name>
    <name type="synonym">Mytilus polymorpha</name>
    <dbReference type="NCBI Taxonomy" id="45954"/>
    <lineage>
        <taxon>Eukaryota</taxon>
        <taxon>Metazoa</taxon>
        <taxon>Spiralia</taxon>
        <taxon>Lophotrochozoa</taxon>
        <taxon>Mollusca</taxon>
        <taxon>Bivalvia</taxon>
        <taxon>Autobranchia</taxon>
        <taxon>Heteroconchia</taxon>
        <taxon>Euheterodonta</taxon>
        <taxon>Imparidentia</taxon>
        <taxon>Neoheterodontei</taxon>
        <taxon>Myida</taxon>
        <taxon>Dreissenoidea</taxon>
        <taxon>Dreissenidae</taxon>
        <taxon>Dreissena</taxon>
    </lineage>
</organism>
<comment type="caution">
    <text evidence="2">The sequence shown here is derived from an EMBL/GenBank/DDBJ whole genome shotgun (WGS) entry which is preliminary data.</text>
</comment>
<evidence type="ECO:0000256" key="1">
    <source>
        <dbReference type="SAM" id="MobiDB-lite"/>
    </source>
</evidence>
<dbReference type="AlphaFoldDB" id="A0A9D4J1I8"/>
<protein>
    <submittedName>
        <fullName evidence="2">Uncharacterized protein</fullName>
    </submittedName>
</protein>
<dbReference type="EMBL" id="JAIWYP010000007">
    <property type="protein sequence ID" value="KAH3792439.1"/>
    <property type="molecule type" value="Genomic_DNA"/>
</dbReference>
<name>A0A9D4J1I8_DREPO</name>
<dbReference type="Proteomes" id="UP000828390">
    <property type="component" value="Unassembled WGS sequence"/>
</dbReference>
<evidence type="ECO:0000313" key="3">
    <source>
        <dbReference type="Proteomes" id="UP000828390"/>
    </source>
</evidence>
<proteinExistence type="predicted"/>
<evidence type="ECO:0000313" key="2">
    <source>
        <dbReference type="EMBL" id="KAH3792439.1"/>
    </source>
</evidence>
<gene>
    <name evidence="2" type="ORF">DPMN_145936</name>
</gene>
<accession>A0A9D4J1I8</accession>
<keyword evidence="3" id="KW-1185">Reference proteome</keyword>